<keyword evidence="4 10" id="KW-0808">Transferase</keyword>
<comment type="catalytic activity">
    <reaction evidence="8">
        <text>D-glucosamine 6-phosphate + acetyl-CoA = N-acetyl-D-glucosamine 6-phosphate + CoA + H(+)</text>
        <dbReference type="Rhea" id="RHEA:10292"/>
        <dbReference type="ChEBI" id="CHEBI:15378"/>
        <dbReference type="ChEBI" id="CHEBI:57287"/>
        <dbReference type="ChEBI" id="CHEBI:57288"/>
        <dbReference type="ChEBI" id="CHEBI:57513"/>
        <dbReference type="ChEBI" id="CHEBI:58725"/>
        <dbReference type="EC" id="2.3.1.4"/>
    </reaction>
</comment>
<dbReference type="FunFam" id="3.40.630.30:FF:000105">
    <property type="entry name" value="Glucosamine 6-phosphate N-acetyltransferase"/>
    <property type="match status" value="1"/>
</dbReference>
<dbReference type="PANTHER" id="PTHR13355">
    <property type="entry name" value="GLUCOSAMINE 6-PHOSPHATE N-ACETYLTRANSFERASE"/>
    <property type="match status" value="1"/>
</dbReference>
<dbReference type="InterPro" id="IPR039143">
    <property type="entry name" value="GNPNAT1-like"/>
</dbReference>
<evidence type="ECO:0000256" key="8">
    <source>
        <dbReference type="ARBA" id="ARBA00048964"/>
    </source>
</evidence>
<evidence type="ECO:0000256" key="5">
    <source>
        <dbReference type="ARBA" id="ARBA00023315"/>
    </source>
</evidence>
<dbReference type="SUPFAM" id="SSF55729">
    <property type="entry name" value="Acyl-CoA N-acyltransferases (Nat)"/>
    <property type="match status" value="1"/>
</dbReference>
<dbReference type="GO" id="GO:0004343">
    <property type="term" value="F:glucosamine 6-phosphate N-acetyltransferase activity"/>
    <property type="evidence" value="ECO:0007669"/>
    <property type="project" value="UniProtKB-EC"/>
</dbReference>
<evidence type="ECO:0000256" key="4">
    <source>
        <dbReference type="ARBA" id="ARBA00022679"/>
    </source>
</evidence>
<dbReference type="CDD" id="cd04301">
    <property type="entry name" value="NAT_SF"/>
    <property type="match status" value="1"/>
</dbReference>
<evidence type="ECO:0000313" key="11">
    <source>
        <dbReference type="Proteomes" id="UP000315289"/>
    </source>
</evidence>
<protein>
    <recommendedName>
        <fullName evidence="3">glucosamine-phosphate N-acetyltransferase</fullName>
        <ecNumber evidence="3">2.3.1.4</ecNumber>
    </recommendedName>
    <alternativeName>
        <fullName evidence="6">Phosphoglucosamine acetylase</fullName>
    </alternativeName>
    <alternativeName>
        <fullName evidence="7">Phosphoglucosamine transacetylase</fullName>
    </alternativeName>
</protein>
<evidence type="ECO:0000256" key="6">
    <source>
        <dbReference type="ARBA" id="ARBA00030011"/>
    </source>
</evidence>
<dbReference type="Pfam" id="PF00583">
    <property type="entry name" value="Acetyltransf_1"/>
    <property type="match status" value="1"/>
</dbReference>
<dbReference type="RefSeq" id="WP_144729552.1">
    <property type="nucleotide sequence ID" value="NZ_ML675581.1"/>
</dbReference>
<organism evidence="10 11">
    <name type="scientific">Candidatus Nitrosocosmicus arcticus</name>
    <dbReference type="NCBI Taxonomy" id="2035267"/>
    <lineage>
        <taxon>Archaea</taxon>
        <taxon>Nitrososphaerota</taxon>
        <taxon>Nitrososphaeria</taxon>
        <taxon>Nitrososphaerales</taxon>
        <taxon>Nitrososphaeraceae</taxon>
        <taxon>Candidatus Nitrosocosmicus</taxon>
    </lineage>
</organism>
<proteinExistence type="inferred from homology"/>
<dbReference type="InterPro" id="IPR016181">
    <property type="entry name" value="Acyl_CoA_acyltransferase"/>
</dbReference>
<evidence type="ECO:0000256" key="3">
    <source>
        <dbReference type="ARBA" id="ARBA00012703"/>
    </source>
</evidence>
<comment type="similarity">
    <text evidence="2">Belongs to the acetyltransferase family. GNA1 subfamily.</text>
</comment>
<comment type="caution">
    <text evidence="10">The sequence shown here is derived from an EMBL/GenBank/DDBJ whole genome shotgun (WGS) entry which is preliminary data.</text>
</comment>
<dbReference type="OrthoDB" id="43754at2157"/>
<dbReference type="PANTHER" id="PTHR13355:SF11">
    <property type="entry name" value="GLUCOSAMINE 6-PHOSPHATE N-ACETYLTRANSFERASE"/>
    <property type="match status" value="1"/>
</dbReference>
<reference evidence="10 11" key="1">
    <citation type="journal article" date="2019" name="Front. Microbiol.">
        <title>Ammonia Oxidation by the Arctic Terrestrial Thaumarchaeote Candidatus Nitrosocosmicus arcticus Is Stimulated by Increasing Temperatures.</title>
        <authorList>
            <person name="Alves R.J.E."/>
            <person name="Kerou M."/>
            <person name="Zappe A."/>
            <person name="Bittner R."/>
            <person name="Abby S.S."/>
            <person name="Schmidt H.A."/>
            <person name="Pfeifer K."/>
            <person name="Schleper C."/>
        </authorList>
    </citation>
    <scope>NUCLEOTIDE SEQUENCE [LARGE SCALE GENOMIC DNA]</scope>
    <source>
        <strain evidence="10 11">Kfb</strain>
    </source>
</reference>
<sequence>MSFTIREIEENDFDNGFFETLSNLSTIGGINTNEELKKEIIKEIITNKDYIIIISEDAKSREVIGTATLLIEQKFIHNGGKVGHIEDVATRKGYEGRGVGKEIIKKLITISRERGCYKVVLDCDEKVSKFYEKIGFKKKAIMLRFDP</sequence>
<dbReference type="Proteomes" id="UP000315289">
    <property type="component" value="Unassembled WGS sequence"/>
</dbReference>
<gene>
    <name evidence="10" type="ORF">NARC_50002</name>
</gene>
<name>A0A557SW66_9ARCH</name>
<evidence type="ECO:0000313" key="10">
    <source>
        <dbReference type="EMBL" id="TVP40821.1"/>
    </source>
</evidence>
<dbReference type="EMBL" id="VOAH01000005">
    <property type="protein sequence ID" value="TVP40821.1"/>
    <property type="molecule type" value="Genomic_DNA"/>
</dbReference>
<dbReference type="InterPro" id="IPR000182">
    <property type="entry name" value="GNAT_dom"/>
</dbReference>
<dbReference type="PROSITE" id="PS51186">
    <property type="entry name" value="GNAT"/>
    <property type="match status" value="1"/>
</dbReference>
<dbReference type="EC" id="2.3.1.4" evidence="3"/>
<evidence type="ECO:0000259" key="9">
    <source>
        <dbReference type="PROSITE" id="PS51186"/>
    </source>
</evidence>
<evidence type="ECO:0000256" key="1">
    <source>
        <dbReference type="ARBA" id="ARBA00004832"/>
    </source>
</evidence>
<feature type="domain" description="N-acetyltransferase" evidence="9">
    <location>
        <begin position="3"/>
        <end position="147"/>
    </location>
</feature>
<dbReference type="AlphaFoldDB" id="A0A557SW66"/>
<comment type="pathway">
    <text evidence="1">Nucleotide-sugar biosynthesis; UDP-N-acetyl-alpha-D-glucosamine biosynthesis; N-acetyl-alpha-D-glucosamine 1-phosphate from alpha-D-glucosamine 6-phosphate (route I): step 1/2.</text>
</comment>
<keyword evidence="5" id="KW-0012">Acyltransferase</keyword>
<keyword evidence="11" id="KW-1185">Reference proteome</keyword>
<evidence type="ECO:0000256" key="2">
    <source>
        <dbReference type="ARBA" id="ARBA00006048"/>
    </source>
</evidence>
<accession>A0A557SW66</accession>
<evidence type="ECO:0000256" key="7">
    <source>
        <dbReference type="ARBA" id="ARBA00030832"/>
    </source>
</evidence>
<dbReference type="Gene3D" id="3.40.630.30">
    <property type="match status" value="1"/>
</dbReference>